<protein>
    <recommendedName>
        <fullName evidence="1">Transposase Tc1-like domain-containing protein</fullName>
    </recommendedName>
</protein>
<gene>
    <name evidence="2" type="ORF">FQN60_013281</name>
</gene>
<dbReference type="Pfam" id="PF01498">
    <property type="entry name" value="HTH_Tnp_Tc3_2"/>
    <property type="match status" value="1"/>
</dbReference>
<dbReference type="InterPro" id="IPR002492">
    <property type="entry name" value="Transposase_Tc1-like"/>
</dbReference>
<dbReference type="GO" id="GO:0006313">
    <property type="term" value="P:DNA transposition"/>
    <property type="evidence" value="ECO:0007669"/>
    <property type="project" value="InterPro"/>
</dbReference>
<evidence type="ECO:0000259" key="1">
    <source>
        <dbReference type="Pfam" id="PF01498"/>
    </source>
</evidence>
<dbReference type="EMBL" id="VOFY01000009">
    <property type="protein sequence ID" value="KAA8589916.1"/>
    <property type="molecule type" value="Genomic_DNA"/>
</dbReference>
<sequence length="48" mass="5404">MSGEIQTALEKDGVVVAKSTIRRYLNINELHGQVARKKPLLCQCHKKV</sequence>
<dbReference type="Proteomes" id="UP000327493">
    <property type="component" value="Chromosome 9"/>
</dbReference>
<dbReference type="GO" id="GO:0003677">
    <property type="term" value="F:DNA binding"/>
    <property type="evidence" value="ECO:0007669"/>
    <property type="project" value="InterPro"/>
</dbReference>
<evidence type="ECO:0000313" key="3">
    <source>
        <dbReference type="Proteomes" id="UP000327493"/>
    </source>
</evidence>
<accession>A0A5J5DB82</accession>
<organism evidence="2 3">
    <name type="scientific">Etheostoma spectabile</name>
    <name type="common">orangethroat darter</name>
    <dbReference type="NCBI Taxonomy" id="54343"/>
    <lineage>
        <taxon>Eukaryota</taxon>
        <taxon>Metazoa</taxon>
        <taxon>Chordata</taxon>
        <taxon>Craniata</taxon>
        <taxon>Vertebrata</taxon>
        <taxon>Euteleostomi</taxon>
        <taxon>Actinopterygii</taxon>
        <taxon>Neopterygii</taxon>
        <taxon>Teleostei</taxon>
        <taxon>Neoteleostei</taxon>
        <taxon>Acanthomorphata</taxon>
        <taxon>Eupercaria</taxon>
        <taxon>Perciformes</taxon>
        <taxon>Percoidei</taxon>
        <taxon>Percidae</taxon>
        <taxon>Etheostomatinae</taxon>
        <taxon>Etheostoma</taxon>
    </lineage>
</organism>
<name>A0A5J5DB82_9PERO</name>
<proteinExistence type="predicted"/>
<comment type="caution">
    <text evidence="2">The sequence shown here is derived from an EMBL/GenBank/DDBJ whole genome shotgun (WGS) entry which is preliminary data.</text>
</comment>
<keyword evidence="3" id="KW-1185">Reference proteome</keyword>
<dbReference type="GO" id="GO:0015074">
    <property type="term" value="P:DNA integration"/>
    <property type="evidence" value="ECO:0007669"/>
    <property type="project" value="InterPro"/>
</dbReference>
<reference evidence="2 3" key="1">
    <citation type="submission" date="2019-08" db="EMBL/GenBank/DDBJ databases">
        <title>A chromosome-level genome assembly, high-density linkage maps, and genome scans reveal the genomic architecture of hybrid incompatibilities underlying speciation via character displacement in darters (Percidae: Etheostominae).</title>
        <authorList>
            <person name="Moran R.L."/>
            <person name="Catchen J.M."/>
            <person name="Fuller R.C."/>
        </authorList>
    </citation>
    <scope>NUCLEOTIDE SEQUENCE [LARGE SCALE GENOMIC DNA]</scope>
    <source>
        <strain evidence="2">EspeVRDwgs_2016</strain>
        <tissue evidence="2">Muscle</tissue>
    </source>
</reference>
<evidence type="ECO:0000313" key="2">
    <source>
        <dbReference type="EMBL" id="KAA8589916.1"/>
    </source>
</evidence>
<dbReference type="AlphaFoldDB" id="A0A5J5DB82"/>
<feature type="domain" description="Transposase Tc1-like" evidence="1">
    <location>
        <begin position="4"/>
        <end position="47"/>
    </location>
</feature>